<sequence length="1297" mass="147512">MEPWIPQHVEGTPPFVSQQVHNEFHVSKDVPAPPKEEDSGPEADDMPYRWVSGPDEDDIPYRWVSEPEADDPYRWVSGPEADDPYRWVSGPEADDPYRWVSGREADDTDGMHLWVSGPEADDPYSWASGPEADDAYSWASGPEADDQYRWVSGPEADDPYRWFSGREADDILYRWYFQKRSVACAMFPSVGRSLGIDRISLEEFRGLVLHSETQDATFLLAHFISYALSQNKGDWKVVYISFSNQWDMIDMAALKCGPAFRFRPAVKDGKLIPLNGLSDGFVVESGKLSVEPLERLVKTTEKLLLVLESPTTLLDFGLLTQILFRIGGSNSCNMSSRRATHSGSWYTDNTSELDRQLRQWLDRVDVVHGPAKAVIAPHAGYQYSGPTAAFAYNQINPAAVKRIFILGPSHHVRLSGCAVSACQKYQTPLYSLLVDTGVNEELLATGHFERMSLPTDEDEHSIEMHLPYIAKIMEYYSNQFTIVPILVGSLTPEKEALYGRILAPYLMDPETVFVLSSDFCHWGQRFRYTYYDKGVGGEIHACIRRVDQQGMTLIERLDAPGFTEYLKKTGNTICGRHPIGVFLYCMEHLFSIGSLSPSRAHFKFLKYAQSSRCVSHMRMNIWDRLTALIIILLIPSCLLSIWLFPFEFFCGGLVGGVALFIVCNFLPPPRTDSVKRLYDILVLLWLCFCVLLAGEFLPGFILSILIPSFALLCFSYFCALITVMGAADWRWGQGFAVSDLTGAIKTTCPTIFKTLCDFFNVRSHSKKQRWERGYSILEFSAQSSSMRMTDSDKLPGIIIVFLIASGVLVFILLFIFAKRQIRRFTLRSRKGPHVPVGFGASSALRREINRRLDRVAEIKCEPRLLLEGNGITEDSDSVYWRMKTVDAVKDLGERHLKDLGERRLKDLCEGNLKDLGERRLKDLCEGNLKDLGERHLKDLGESHLKDLCESHLKDLSERHLKDLGERRLKDLGERHLKDLGERRLKDLGESHLKDLSERHLKDLYERHLKDLGERHLKDLGERHLKDLGERHLKDFAERRLKDLGEGNLKDLGERHLKDLGESHLKDLSESHLKDLSERHLKDLYERHLKDLGERHLKDLGERHLKDLSESHLKDLYDRYLKDLCERHLKDLSESYLKDLEDPEPNLQNSVLIPDVVSESELGLHHNVPKRYPGDSLRAYLLSLEKGPLAKAQTDAVKQYCDLYEHARFHPAPYGKTEHLQFQETHEDILKSIWNTESCTVSDINRKTVVSHSSATPRQRPLPGASGGGVAFRSLSSSRDPAAQALLAEDTTHPNGQL</sequence>
<evidence type="ECO:0000313" key="4">
    <source>
        <dbReference type="EMBL" id="CAD7224331.1"/>
    </source>
</evidence>
<keyword evidence="3" id="KW-1133">Transmembrane helix</keyword>
<evidence type="ECO:0000256" key="1">
    <source>
        <dbReference type="ARBA" id="ARBA00006315"/>
    </source>
</evidence>
<feature type="transmembrane region" description="Helical" evidence="3">
    <location>
        <begin position="794"/>
        <end position="817"/>
    </location>
</feature>
<feature type="region of interest" description="Disordered" evidence="2">
    <location>
        <begin position="1249"/>
        <end position="1274"/>
    </location>
</feature>
<name>A0A7R8W3U5_9CRUS</name>
<organism evidence="4">
    <name type="scientific">Cyprideis torosa</name>
    <dbReference type="NCBI Taxonomy" id="163714"/>
    <lineage>
        <taxon>Eukaryota</taxon>
        <taxon>Metazoa</taxon>
        <taxon>Ecdysozoa</taxon>
        <taxon>Arthropoda</taxon>
        <taxon>Crustacea</taxon>
        <taxon>Oligostraca</taxon>
        <taxon>Ostracoda</taxon>
        <taxon>Podocopa</taxon>
        <taxon>Podocopida</taxon>
        <taxon>Cytherocopina</taxon>
        <taxon>Cytheroidea</taxon>
        <taxon>Cytherideidae</taxon>
        <taxon>Cyprideis</taxon>
    </lineage>
</organism>
<gene>
    <name evidence="4" type="ORF">CTOB1V02_LOCUS2298</name>
</gene>
<dbReference type="Gene3D" id="3.40.830.10">
    <property type="entry name" value="LigB-like"/>
    <property type="match status" value="1"/>
</dbReference>
<feature type="transmembrane region" description="Helical" evidence="3">
    <location>
        <begin position="700"/>
        <end position="723"/>
    </location>
</feature>
<feature type="transmembrane region" description="Helical" evidence="3">
    <location>
        <begin position="581"/>
        <end position="600"/>
    </location>
</feature>
<keyword evidence="3" id="KW-0472">Membrane</keyword>
<feature type="compositionally biased region" description="Basic and acidic residues" evidence="2">
    <location>
        <begin position="22"/>
        <end position="38"/>
    </location>
</feature>
<dbReference type="InterPro" id="IPR002737">
    <property type="entry name" value="MEMO1_fam"/>
</dbReference>
<accession>A0A7R8W3U5</accession>
<dbReference type="PANTHER" id="PTHR11060:SF0">
    <property type="entry name" value="PROTEIN MEMO1"/>
    <property type="match status" value="1"/>
</dbReference>
<dbReference type="CDD" id="cd07361">
    <property type="entry name" value="MEMO_like"/>
    <property type="match status" value="1"/>
</dbReference>
<dbReference type="InterPro" id="IPR010876">
    <property type="entry name" value="C1orf43"/>
</dbReference>
<dbReference type="Pfam" id="PF01875">
    <property type="entry name" value="Memo"/>
    <property type="match status" value="1"/>
</dbReference>
<dbReference type="EMBL" id="OB660349">
    <property type="protein sequence ID" value="CAD7224331.1"/>
    <property type="molecule type" value="Genomic_DNA"/>
</dbReference>
<dbReference type="NCBIfam" id="TIGR04336">
    <property type="entry name" value="AmmeMemoSam_B"/>
    <property type="match status" value="1"/>
</dbReference>
<dbReference type="OrthoDB" id="417112at2759"/>
<feature type="transmembrane region" description="Helical" evidence="3">
    <location>
        <begin position="677"/>
        <end position="694"/>
    </location>
</feature>
<reference evidence="4" key="1">
    <citation type="submission" date="2020-11" db="EMBL/GenBank/DDBJ databases">
        <authorList>
            <person name="Tran Van P."/>
        </authorList>
    </citation>
    <scope>NUCLEOTIDE SEQUENCE</scope>
</reference>
<evidence type="ECO:0000256" key="3">
    <source>
        <dbReference type="SAM" id="Phobius"/>
    </source>
</evidence>
<protein>
    <submittedName>
        <fullName evidence="4">Uncharacterized protein</fullName>
    </submittedName>
</protein>
<dbReference type="HAMAP" id="MF_00055">
    <property type="entry name" value="MEMO1"/>
    <property type="match status" value="1"/>
</dbReference>
<dbReference type="PANTHER" id="PTHR11060">
    <property type="entry name" value="PROTEIN MEMO1"/>
    <property type="match status" value="1"/>
</dbReference>
<feature type="transmembrane region" description="Helical" evidence="3">
    <location>
        <begin position="648"/>
        <end position="665"/>
    </location>
</feature>
<proteinExistence type="inferred from homology"/>
<feature type="region of interest" description="Disordered" evidence="2">
    <location>
        <begin position="1"/>
        <end position="63"/>
    </location>
</feature>
<keyword evidence="3" id="KW-0812">Transmembrane</keyword>
<comment type="similarity">
    <text evidence="1">Belongs to the MEMO1 family.</text>
</comment>
<feature type="transmembrane region" description="Helical" evidence="3">
    <location>
        <begin position="621"/>
        <end position="642"/>
    </location>
</feature>
<evidence type="ECO:0000256" key="2">
    <source>
        <dbReference type="SAM" id="MobiDB-lite"/>
    </source>
</evidence>
<dbReference type="Pfam" id="PF07406">
    <property type="entry name" value="NICE-3"/>
    <property type="match status" value="2"/>
</dbReference>